<evidence type="ECO:0000259" key="5">
    <source>
        <dbReference type="Pfam" id="PF00656"/>
    </source>
</evidence>
<organism evidence="6 7">
    <name type="scientific">Serendipita indica (strain DSM 11827)</name>
    <name type="common">Root endophyte fungus</name>
    <name type="synonym">Piriformospora indica</name>
    <dbReference type="NCBI Taxonomy" id="1109443"/>
    <lineage>
        <taxon>Eukaryota</taxon>
        <taxon>Fungi</taxon>
        <taxon>Dikarya</taxon>
        <taxon>Basidiomycota</taxon>
        <taxon>Agaricomycotina</taxon>
        <taxon>Agaricomycetes</taxon>
        <taxon>Sebacinales</taxon>
        <taxon>Serendipitaceae</taxon>
        <taxon>Serendipita</taxon>
    </lineage>
</organism>
<comment type="similarity">
    <text evidence="1">Belongs to the peptidase C14B family.</text>
</comment>
<dbReference type="eggNOG" id="KOG1546">
    <property type="taxonomic scope" value="Eukaryota"/>
</dbReference>
<dbReference type="GO" id="GO:0006915">
    <property type="term" value="P:apoptotic process"/>
    <property type="evidence" value="ECO:0007669"/>
    <property type="project" value="UniProtKB-KW"/>
</dbReference>
<dbReference type="InterPro" id="IPR029030">
    <property type="entry name" value="Caspase-like_dom_sf"/>
</dbReference>
<dbReference type="Gene3D" id="3.40.50.12660">
    <property type="match status" value="1"/>
</dbReference>
<dbReference type="PANTHER" id="PTHR48104">
    <property type="entry name" value="METACASPASE-4"/>
    <property type="match status" value="1"/>
</dbReference>
<dbReference type="HOGENOM" id="CLU_361722_0_0_1"/>
<keyword evidence="2" id="KW-0053">Apoptosis</keyword>
<feature type="region of interest" description="Disordered" evidence="4">
    <location>
        <begin position="79"/>
        <end position="115"/>
    </location>
</feature>
<comment type="caution">
    <text evidence="6">The sequence shown here is derived from an EMBL/GenBank/DDBJ whole genome shotgun (WGS) entry which is preliminary data.</text>
</comment>
<evidence type="ECO:0000256" key="1">
    <source>
        <dbReference type="ARBA" id="ARBA00009005"/>
    </source>
</evidence>
<dbReference type="PANTHER" id="PTHR48104:SF30">
    <property type="entry name" value="METACASPASE-1"/>
    <property type="match status" value="1"/>
</dbReference>
<evidence type="ECO:0000256" key="3">
    <source>
        <dbReference type="ARBA" id="ARBA00022807"/>
    </source>
</evidence>
<keyword evidence="7" id="KW-1185">Reference proteome</keyword>
<feature type="compositionally biased region" description="Polar residues" evidence="4">
    <location>
        <begin position="486"/>
        <end position="497"/>
    </location>
</feature>
<evidence type="ECO:0000256" key="4">
    <source>
        <dbReference type="SAM" id="MobiDB-lite"/>
    </source>
</evidence>
<keyword evidence="3" id="KW-0788">Thiol protease</keyword>
<dbReference type="InParanoid" id="G4TGX1"/>
<protein>
    <submittedName>
        <fullName evidence="6">Probable MCA1-Metacaspase</fullName>
    </submittedName>
</protein>
<feature type="compositionally biased region" description="Low complexity" evidence="4">
    <location>
        <begin position="763"/>
        <end position="773"/>
    </location>
</feature>
<dbReference type="GO" id="GO:0004197">
    <property type="term" value="F:cysteine-type endopeptidase activity"/>
    <property type="evidence" value="ECO:0007669"/>
    <property type="project" value="InterPro"/>
</dbReference>
<name>G4TGX1_SERID</name>
<dbReference type="SUPFAM" id="SSF52129">
    <property type="entry name" value="Caspase-like"/>
    <property type="match status" value="1"/>
</dbReference>
<proteinExistence type="inferred from homology"/>
<feature type="region of interest" description="Disordered" evidence="4">
    <location>
        <begin position="680"/>
        <end position="773"/>
    </location>
</feature>
<feature type="region of interest" description="Disordered" evidence="4">
    <location>
        <begin position="24"/>
        <end position="54"/>
    </location>
</feature>
<dbReference type="EMBL" id="CAFZ01000087">
    <property type="protein sequence ID" value="CCA70563.1"/>
    <property type="molecule type" value="Genomic_DNA"/>
</dbReference>
<dbReference type="OrthoDB" id="3223806at2759"/>
<dbReference type="AlphaFoldDB" id="G4TGX1"/>
<evidence type="ECO:0000313" key="6">
    <source>
        <dbReference type="EMBL" id="CCA70563.1"/>
    </source>
</evidence>
<gene>
    <name evidence="6" type="ORF">PIIN_04500</name>
</gene>
<feature type="compositionally biased region" description="Basic and acidic residues" evidence="4">
    <location>
        <begin position="696"/>
        <end position="744"/>
    </location>
</feature>
<dbReference type="InterPro" id="IPR050452">
    <property type="entry name" value="Metacaspase"/>
</dbReference>
<dbReference type="InterPro" id="IPR011600">
    <property type="entry name" value="Pept_C14_caspase"/>
</dbReference>
<accession>G4TGX1</accession>
<dbReference type="GO" id="GO:0006508">
    <property type="term" value="P:proteolysis"/>
    <property type="evidence" value="ECO:0007669"/>
    <property type="project" value="InterPro"/>
</dbReference>
<dbReference type="GO" id="GO:0005737">
    <property type="term" value="C:cytoplasm"/>
    <property type="evidence" value="ECO:0007669"/>
    <property type="project" value="TreeGrafter"/>
</dbReference>
<evidence type="ECO:0000256" key="2">
    <source>
        <dbReference type="ARBA" id="ARBA00022703"/>
    </source>
</evidence>
<reference evidence="6 7" key="1">
    <citation type="journal article" date="2011" name="PLoS Pathog.">
        <title>Endophytic Life Strategies Decoded by Genome and Transcriptome Analyses of the Mutualistic Root Symbiont Piriformospora indica.</title>
        <authorList>
            <person name="Zuccaro A."/>
            <person name="Lahrmann U."/>
            <person name="Guldener U."/>
            <person name="Langen G."/>
            <person name="Pfiffi S."/>
            <person name="Biedenkopf D."/>
            <person name="Wong P."/>
            <person name="Samans B."/>
            <person name="Grimm C."/>
            <person name="Basiewicz M."/>
            <person name="Murat C."/>
            <person name="Martin F."/>
            <person name="Kogel K.H."/>
        </authorList>
    </citation>
    <scope>NUCLEOTIDE SEQUENCE [LARGE SCALE GENOMIC DNA]</scope>
    <source>
        <strain evidence="6 7">DSM 11827</strain>
    </source>
</reference>
<feature type="domain" description="Peptidase C14 caspase" evidence="5">
    <location>
        <begin position="196"/>
        <end position="657"/>
    </location>
</feature>
<dbReference type="Pfam" id="PF00656">
    <property type="entry name" value="Peptidase_C14"/>
    <property type="match status" value="1"/>
</dbReference>
<dbReference type="Proteomes" id="UP000007148">
    <property type="component" value="Unassembled WGS sequence"/>
</dbReference>
<evidence type="ECO:0000313" key="7">
    <source>
        <dbReference type="Proteomes" id="UP000007148"/>
    </source>
</evidence>
<feature type="compositionally biased region" description="Basic and acidic residues" evidence="4">
    <location>
        <begin position="99"/>
        <end position="115"/>
    </location>
</feature>
<sequence>MFSWLQRRWKAARAWIRSHLGSQSLRNRQQRPERETPAHPLAGENGNAQESSFVDQKRLSVLEATDTVTTTIIAKQISRDAAQTHQDSDNLVYTTEPNRTNETDRTNDSLRTDDVNRADDVNHSAERSLFAVGNATGQLAVDGNATLAEQKLVSGLESVPEDESTAMAPAASSALPVVANGTAALDDVAAPVRSPKKRAVLIGINYRAHIVKDWPELDTPGNDVKKMEAFLKSRGYTEMLILLDEDAYPQPTANVVRDALKWLVEDARDGDKLFLHYAGHGHQVPNETQSEVDGMDEAIVPLCLEGDEETYITDNELHELLVKSIPSGCSLITVFDCCHAGTMLDLPKEFPPTFTERLVKTLPLLKSSSLVRNHIHQRRLTLDDPIYAKKEFRLREDTDVRVKAAVSQRKAAAMEKERTSRFIKAKGARRVSINPSRQRTSNLLKLPETKMNDATGISAMHYGVPMKKMQTPQSTLDMPSPISPAQKANGTRISFEQPTPLAKTPTYGSMKSATSAKRYFFDKWLVGSVHPENMTSPIDDETISQPTSAAPANTTVLLTPHPELRRSVVPKATMKERASTLHAFTPSDEPTMDIQPDVTSVAACLDSEEAIEKTDLGGILTNVFIQCFEERSKEHDDSITLGELSDYLRNTRHRVDNLDPPPLAISFLLMSEAKSSPLVASRKLEEEAENGVEGSGHGHGDSVESHGPTKPEEHESTSDQDVKVDHGALSPEHDHEQDHHEHDHHGKLRGKSSSDGSKGGGSSVKRPSGGPRK</sequence>
<keyword evidence="3" id="KW-0645">Protease</keyword>
<feature type="region of interest" description="Disordered" evidence="4">
    <location>
        <begin position="482"/>
        <end position="508"/>
    </location>
</feature>
<feature type="compositionally biased region" description="Polar residues" evidence="4">
    <location>
        <begin position="81"/>
        <end position="98"/>
    </location>
</feature>
<keyword evidence="3" id="KW-0378">Hydrolase</keyword>